<dbReference type="PANTHER" id="PTHR24567:SF74">
    <property type="entry name" value="HTH-TYPE TRANSCRIPTIONAL REGULATOR ARCR"/>
    <property type="match status" value="1"/>
</dbReference>
<evidence type="ECO:0000259" key="5">
    <source>
        <dbReference type="PROSITE" id="PS51063"/>
    </source>
</evidence>
<gene>
    <name evidence="6" type="ORF">A2527_13965</name>
</gene>
<evidence type="ECO:0000256" key="1">
    <source>
        <dbReference type="ARBA" id="ARBA00023015"/>
    </source>
</evidence>
<dbReference type="GO" id="GO:0005829">
    <property type="term" value="C:cytosol"/>
    <property type="evidence" value="ECO:0007669"/>
    <property type="project" value="TreeGrafter"/>
</dbReference>
<keyword evidence="2" id="KW-0238">DNA-binding</keyword>
<sequence length="193" mass="21588">MEAERPGKPQIAKIPKGHVIFEAGDPCRVIPFILSGEIRVFALSESGREMTLYRINPGESCILSISSLMAQSAIPAIAQAETDITALVVTADRFYQWMNRFEVVRGFAYGLMASMLAMVISTVDEVAFRRLDERIIEFLKKHQLEGKVSMTHQHIAIELGSSREVVSRILKDFEHRGLVELARGQITLLSTDL</sequence>
<dbReference type="InterPro" id="IPR050397">
    <property type="entry name" value="Env_Response_Regulators"/>
</dbReference>
<dbReference type="InterPro" id="IPR018490">
    <property type="entry name" value="cNMP-bd_dom_sf"/>
</dbReference>
<dbReference type="Gene3D" id="1.10.10.10">
    <property type="entry name" value="Winged helix-like DNA-binding domain superfamily/Winged helix DNA-binding domain"/>
    <property type="match status" value="1"/>
</dbReference>
<feature type="transmembrane region" description="Helical" evidence="4">
    <location>
        <begin position="107"/>
        <end position="128"/>
    </location>
</feature>
<keyword evidence="4" id="KW-0812">Transmembrane</keyword>
<evidence type="ECO:0000256" key="2">
    <source>
        <dbReference type="ARBA" id="ARBA00023125"/>
    </source>
</evidence>
<dbReference type="SUPFAM" id="SSF46785">
    <property type="entry name" value="Winged helix' DNA-binding domain"/>
    <property type="match status" value="1"/>
</dbReference>
<name>A0A1F6G4U7_9PROT</name>
<dbReference type="InterPro" id="IPR036390">
    <property type="entry name" value="WH_DNA-bd_sf"/>
</dbReference>
<dbReference type="Pfam" id="PF00027">
    <property type="entry name" value="cNMP_binding"/>
    <property type="match status" value="1"/>
</dbReference>
<reference evidence="6 7" key="1">
    <citation type="journal article" date="2016" name="Nat. Commun.">
        <title>Thousands of microbial genomes shed light on interconnected biogeochemical processes in an aquifer system.</title>
        <authorList>
            <person name="Anantharaman K."/>
            <person name="Brown C.T."/>
            <person name="Hug L.A."/>
            <person name="Sharon I."/>
            <person name="Castelle C.J."/>
            <person name="Probst A.J."/>
            <person name="Thomas B.C."/>
            <person name="Singh A."/>
            <person name="Wilkins M.J."/>
            <person name="Karaoz U."/>
            <person name="Brodie E.L."/>
            <person name="Williams K.H."/>
            <person name="Hubbard S.S."/>
            <person name="Banfield J.F."/>
        </authorList>
    </citation>
    <scope>NUCLEOTIDE SEQUENCE [LARGE SCALE GENOMIC DNA]</scope>
</reference>
<comment type="caution">
    <text evidence="6">The sequence shown here is derived from an EMBL/GenBank/DDBJ whole genome shotgun (WGS) entry which is preliminary data.</text>
</comment>
<keyword evidence="3" id="KW-0804">Transcription</keyword>
<dbReference type="GO" id="GO:0003677">
    <property type="term" value="F:DNA binding"/>
    <property type="evidence" value="ECO:0007669"/>
    <property type="project" value="UniProtKB-KW"/>
</dbReference>
<dbReference type="Proteomes" id="UP000178449">
    <property type="component" value="Unassembled WGS sequence"/>
</dbReference>
<dbReference type="InterPro" id="IPR000595">
    <property type="entry name" value="cNMP-bd_dom"/>
</dbReference>
<dbReference type="CDD" id="cd00038">
    <property type="entry name" value="CAP_ED"/>
    <property type="match status" value="1"/>
</dbReference>
<dbReference type="InterPro" id="IPR036388">
    <property type="entry name" value="WH-like_DNA-bd_sf"/>
</dbReference>
<protein>
    <recommendedName>
        <fullName evidence="5">HTH crp-type domain-containing protein</fullName>
    </recommendedName>
</protein>
<accession>A0A1F6G4U7</accession>
<dbReference type="InterPro" id="IPR012318">
    <property type="entry name" value="HTH_CRP"/>
</dbReference>
<dbReference type="STRING" id="1817772.A2527_13965"/>
<feature type="domain" description="HTH crp-type" evidence="5">
    <location>
        <begin position="129"/>
        <end position="192"/>
    </location>
</feature>
<dbReference type="Gene3D" id="2.60.120.10">
    <property type="entry name" value="Jelly Rolls"/>
    <property type="match status" value="1"/>
</dbReference>
<evidence type="ECO:0000313" key="7">
    <source>
        <dbReference type="Proteomes" id="UP000178449"/>
    </source>
</evidence>
<keyword evidence="4" id="KW-0472">Membrane</keyword>
<evidence type="ECO:0000313" key="6">
    <source>
        <dbReference type="EMBL" id="OGG93131.1"/>
    </source>
</evidence>
<organism evidence="6 7">
    <name type="scientific">Candidatus Lambdaproteobacteria bacterium RIFOXYD2_FULL_50_16</name>
    <dbReference type="NCBI Taxonomy" id="1817772"/>
    <lineage>
        <taxon>Bacteria</taxon>
        <taxon>Pseudomonadati</taxon>
        <taxon>Pseudomonadota</taxon>
        <taxon>Candidatus Lambdaproteobacteria</taxon>
    </lineage>
</organism>
<dbReference type="GO" id="GO:0003700">
    <property type="term" value="F:DNA-binding transcription factor activity"/>
    <property type="evidence" value="ECO:0007669"/>
    <property type="project" value="TreeGrafter"/>
</dbReference>
<dbReference type="PROSITE" id="PS51063">
    <property type="entry name" value="HTH_CRP_2"/>
    <property type="match status" value="1"/>
</dbReference>
<dbReference type="InterPro" id="IPR014710">
    <property type="entry name" value="RmlC-like_jellyroll"/>
</dbReference>
<dbReference type="PRINTS" id="PR00034">
    <property type="entry name" value="HTHCRP"/>
</dbReference>
<evidence type="ECO:0000256" key="4">
    <source>
        <dbReference type="SAM" id="Phobius"/>
    </source>
</evidence>
<dbReference type="EMBL" id="MFNE01000053">
    <property type="protein sequence ID" value="OGG93131.1"/>
    <property type="molecule type" value="Genomic_DNA"/>
</dbReference>
<keyword evidence="1" id="KW-0805">Transcription regulation</keyword>
<dbReference type="PANTHER" id="PTHR24567">
    <property type="entry name" value="CRP FAMILY TRANSCRIPTIONAL REGULATORY PROTEIN"/>
    <property type="match status" value="1"/>
</dbReference>
<dbReference type="AlphaFoldDB" id="A0A1F6G4U7"/>
<proteinExistence type="predicted"/>
<dbReference type="Pfam" id="PF13545">
    <property type="entry name" value="HTH_Crp_2"/>
    <property type="match status" value="1"/>
</dbReference>
<dbReference type="SMART" id="SM00419">
    <property type="entry name" value="HTH_CRP"/>
    <property type="match status" value="1"/>
</dbReference>
<evidence type="ECO:0000256" key="3">
    <source>
        <dbReference type="ARBA" id="ARBA00023163"/>
    </source>
</evidence>
<dbReference type="SUPFAM" id="SSF51206">
    <property type="entry name" value="cAMP-binding domain-like"/>
    <property type="match status" value="1"/>
</dbReference>
<keyword evidence="4" id="KW-1133">Transmembrane helix</keyword>